<dbReference type="CDD" id="cd04301">
    <property type="entry name" value="NAT_SF"/>
    <property type="match status" value="1"/>
</dbReference>
<keyword evidence="2" id="KW-0012">Acyltransferase</keyword>
<keyword evidence="5" id="KW-1185">Reference proteome</keyword>
<dbReference type="Pfam" id="PF00583">
    <property type="entry name" value="Acetyltransf_1"/>
    <property type="match status" value="1"/>
</dbReference>
<dbReference type="InterPro" id="IPR050832">
    <property type="entry name" value="Bact_Acetyltransf"/>
</dbReference>
<dbReference type="PANTHER" id="PTHR43877">
    <property type="entry name" value="AMINOALKYLPHOSPHONATE N-ACETYLTRANSFERASE-RELATED-RELATED"/>
    <property type="match status" value="1"/>
</dbReference>
<comment type="caution">
    <text evidence="4">The sequence shown here is derived from an EMBL/GenBank/DDBJ whole genome shotgun (WGS) entry which is preliminary data.</text>
</comment>
<dbReference type="EMBL" id="QRDW01000006">
    <property type="protein sequence ID" value="RED49234.1"/>
    <property type="molecule type" value="Genomic_DNA"/>
</dbReference>
<protein>
    <submittedName>
        <fullName evidence="4">Acetyltransferase (GNAT) family protein</fullName>
    </submittedName>
</protein>
<dbReference type="OrthoDB" id="3389160at2"/>
<dbReference type="InterPro" id="IPR000182">
    <property type="entry name" value="GNAT_dom"/>
</dbReference>
<name>A0A3D9HIH1_9PROT</name>
<dbReference type="Gene3D" id="3.40.630.30">
    <property type="match status" value="1"/>
</dbReference>
<reference evidence="4 5" key="1">
    <citation type="submission" date="2018-07" db="EMBL/GenBank/DDBJ databases">
        <title>Genomic Encyclopedia of Type Strains, Phase III (KMG-III): the genomes of soil and plant-associated and newly described type strains.</title>
        <authorList>
            <person name="Whitman W."/>
        </authorList>
    </citation>
    <scope>NUCLEOTIDE SEQUENCE [LARGE SCALE GENOMIC DNA]</scope>
    <source>
        <strain evidence="4 5">CECT 8488</strain>
    </source>
</reference>
<evidence type="ECO:0000256" key="2">
    <source>
        <dbReference type="ARBA" id="ARBA00023315"/>
    </source>
</evidence>
<evidence type="ECO:0000259" key="3">
    <source>
        <dbReference type="PROSITE" id="PS51186"/>
    </source>
</evidence>
<dbReference type="RefSeq" id="WP_115937427.1">
    <property type="nucleotide sequence ID" value="NZ_QRDW01000006.1"/>
</dbReference>
<gene>
    <name evidence="4" type="ORF">DFP90_106213</name>
</gene>
<dbReference type="Proteomes" id="UP000256845">
    <property type="component" value="Unassembled WGS sequence"/>
</dbReference>
<feature type="domain" description="N-acetyltransferase" evidence="3">
    <location>
        <begin position="22"/>
        <end position="176"/>
    </location>
</feature>
<dbReference type="PROSITE" id="PS51186">
    <property type="entry name" value="GNAT"/>
    <property type="match status" value="1"/>
</dbReference>
<proteinExistence type="predicted"/>
<dbReference type="GO" id="GO:0016747">
    <property type="term" value="F:acyltransferase activity, transferring groups other than amino-acyl groups"/>
    <property type="evidence" value="ECO:0007669"/>
    <property type="project" value="InterPro"/>
</dbReference>
<dbReference type="AlphaFoldDB" id="A0A3D9HIH1"/>
<keyword evidence="1 4" id="KW-0808">Transferase</keyword>
<evidence type="ECO:0000313" key="4">
    <source>
        <dbReference type="EMBL" id="RED49234.1"/>
    </source>
</evidence>
<organism evidence="4 5">
    <name type="scientific">Aestuariispira insulae</name>
    <dbReference type="NCBI Taxonomy" id="1461337"/>
    <lineage>
        <taxon>Bacteria</taxon>
        <taxon>Pseudomonadati</taxon>
        <taxon>Pseudomonadota</taxon>
        <taxon>Alphaproteobacteria</taxon>
        <taxon>Rhodospirillales</taxon>
        <taxon>Kiloniellaceae</taxon>
        <taxon>Aestuariispira</taxon>
    </lineage>
</organism>
<dbReference type="SUPFAM" id="SSF55729">
    <property type="entry name" value="Acyl-CoA N-acyltransferases (Nat)"/>
    <property type="match status" value="1"/>
</dbReference>
<dbReference type="InterPro" id="IPR016181">
    <property type="entry name" value="Acyl_CoA_acyltransferase"/>
</dbReference>
<evidence type="ECO:0000256" key="1">
    <source>
        <dbReference type="ARBA" id="ARBA00022679"/>
    </source>
</evidence>
<accession>A0A3D9HIH1</accession>
<sequence length="176" mass="19252">METAKIQTIAPDLLNQHLAGLSEILTATVLDGASVGFILPHDDGKSRAFWTGSVFPEVEKGNRRLLIASLDGRAVGTVQLITGLPENQPHRAEIAKLLVHPDFRRRGLARQLMQAAEKDARTLAKTLLTLDTRTGDSAEPLYASLGFSVAGVIPDYCRAPEENRLEATTYMYKKLV</sequence>
<evidence type="ECO:0000313" key="5">
    <source>
        <dbReference type="Proteomes" id="UP000256845"/>
    </source>
</evidence>
<dbReference type="PANTHER" id="PTHR43877:SF1">
    <property type="entry name" value="ACETYLTRANSFERASE"/>
    <property type="match status" value="1"/>
</dbReference>